<dbReference type="EMBL" id="KE356561">
    <property type="protein sequence ID" value="ERG96985.1"/>
    <property type="molecule type" value="Genomic_DNA"/>
</dbReference>
<dbReference type="AlphaFoldDB" id="U1NIG4"/>
<dbReference type="Proteomes" id="UP000030710">
    <property type="component" value="Unassembled WGS sequence"/>
</dbReference>
<gene>
    <name evidence="1" type="ORF">J07HQW2_03471</name>
</gene>
<protein>
    <submittedName>
        <fullName evidence="1">Uncharacterized protein</fullName>
    </submittedName>
</protein>
<name>U1NIG4_9EURY</name>
<dbReference type="eggNOG" id="arCOG01023">
    <property type="taxonomic scope" value="Archaea"/>
</dbReference>
<dbReference type="STRING" id="1238425.J07HQW2_03471"/>
<evidence type="ECO:0000313" key="1">
    <source>
        <dbReference type="EMBL" id="ERG96985.1"/>
    </source>
</evidence>
<sequence>MHVLLAILLNEEVFRSLSDNQQVFYDAVREVQPVTVEIPESNLEDIKQLFRDAMVTIVSASEIDFDYDAHRLRPEPTSESSFPNSSTRASRWHTADISPEIAGDTTTQILKSHITTERFLELLNQSPSLWICSDNGRWEICESWS</sequence>
<accession>U1NIG4</accession>
<evidence type="ECO:0000313" key="2">
    <source>
        <dbReference type="Proteomes" id="UP000030710"/>
    </source>
</evidence>
<proteinExistence type="predicted"/>
<organism evidence="1 2">
    <name type="scientific">Haloquadratum walsbyi J07HQW2</name>
    <dbReference type="NCBI Taxonomy" id="1238425"/>
    <lineage>
        <taxon>Archaea</taxon>
        <taxon>Methanobacteriati</taxon>
        <taxon>Methanobacteriota</taxon>
        <taxon>Stenosarchaea group</taxon>
        <taxon>Halobacteria</taxon>
        <taxon>Halobacteriales</taxon>
        <taxon>Haloferacaceae</taxon>
        <taxon>Haloquadratum</taxon>
    </lineage>
</organism>
<reference evidence="1 2" key="1">
    <citation type="journal article" date="2013" name="PLoS ONE">
        <title>Assembly-driven community genomics of a hypersaline microbial ecosystem.</title>
        <authorList>
            <person name="Podell S."/>
            <person name="Ugalde J.A."/>
            <person name="Narasingarao P."/>
            <person name="Banfield J.F."/>
            <person name="Heidelberg K.B."/>
            <person name="Allen E.E."/>
        </authorList>
    </citation>
    <scope>NUCLEOTIDE SEQUENCE [LARGE SCALE GENOMIC DNA]</scope>
    <source>
        <strain evidence="2">J07HQW2</strain>
    </source>
</reference>
<dbReference type="HOGENOM" id="CLU_1782484_0_0_2"/>